<dbReference type="InterPro" id="IPR003690">
    <property type="entry name" value="MTERF"/>
</dbReference>
<organism evidence="4 5">
    <name type="scientific">Symbiodinium pilosum</name>
    <name type="common">Dinoflagellate</name>
    <dbReference type="NCBI Taxonomy" id="2952"/>
    <lineage>
        <taxon>Eukaryota</taxon>
        <taxon>Sar</taxon>
        <taxon>Alveolata</taxon>
        <taxon>Dinophyceae</taxon>
        <taxon>Suessiales</taxon>
        <taxon>Symbiodiniaceae</taxon>
        <taxon>Symbiodinium</taxon>
    </lineage>
</organism>
<evidence type="ECO:0000313" key="4">
    <source>
        <dbReference type="EMBL" id="CAE7736367.1"/>
    </source>
</evidence>
<reference evidence="4" key="1">
    <citation type="submission" date="2021-02" db="EMBL/GenBank/DDBJ databases">
        <authorList>
            <person name="Dougan E. K."/>
            <person name="Rhodes N."/>
            <person name="Thang M."/>
            <person name="Chan C."/>
        </authorList>
    </citation>
    <scope>NUCLEOTIDE SEQUENCE</scope>
</reference>
<dbReference type="EMBL" id="CAJNIZ010046004">
    <property type="protein sequence ID" value="CAE7736367.1"/>
    <property type="molecule type" value="Genomic_DNA"/>
</dbReference>
<dbReference type="Proteomes" id="UP000649617">
    <property type="component" value="Unassembled WGS sequence"/>
</dbReference>
<accession>A0A812XHK3</accession>
<dbReference type="Pfam" id="PF02536">
    <property type="entry name" value="mTERF"/>
    <property type="match status" value="1"/>
</dbReference>
<dbReference type="AlphaFoldDB" id="A0A812XHK3"/>
<dbReference type="PANTHER" id="PTHR13068:SF151">
    <property type="entry name" value="TRANSCRIPTION TERMINATION FACTOR MTERF9, CHLOROPLASTIC"/>
    <property type="match status" value="1"/>
</dbReference>
<dbReference type="Gene3D" id="1.25.70.10">
    <property type="entry name" value="Transcription termination factor 3, mitochondrial"/>
    <property type="match status" value="1"/>
</dbReference>
<sequence length="312" mass="35537">MKRRLGGFVGFLWLLLGGAWATFTPFVAWRNCTLQPHKFRLHDVGMTASKNHEFETAAEFRPLRRYRNEANQKPLAEWLKSLGLSQTQADKLIAKCPRLLDLNIESNLKPTVEWIKSLGMSQTQVVKVVLRHPRLLSLCIESNLKPTVEWIKSLGLSQTQVVKVVLRHPQVLGLNVESNLKPTVEWIKSLGFSQTQAAKMVWKSPDMLDYSIEANLKPKVEWMKSLGLSQMQVADLIASFPRVLGLSIETNLRVKHLLLQRCFPGNEAAELLARYPRLWSYSSDRLDYRMRVLDSAGQLHKCKEVGGRLLVG</sequence>
<evidence type="ECO:0000256" key="3">
    <source>
        <dbReference type="SAM" id="SignalP"/>
    </source>
</evidence>
<gene>
    <name evidence="4" type="primary">MTERF6</name>
    <name evidence="4" type="ORF">SPIL2461_LOCUS21167</name>
</gene>
<protein>
    <submittedName>
        <fullName evidence="4">mTERF6 protein</fullName>
    </submittedName>
</protein>
<evidence type="ECO:0000256" key="1">
    <source>
        <dbReference type="ARBA" id="ARBA00007692"/>
    </source>
</evidence>
<dbReference type="PANTHER" id="PTHR13068">
    <property type="entry name" value="CGI-12 PROTEIN-RELATED"/>
    <property type="match status" value="1"/>
</dbReference>
<dbReference type="OrthoDB" id="637682at2759"/>
<keyword evidence="3" id="KW-0732">Signal</keyword>
<proteinExistence type="inferred from homology"/>
<evidence type="ECO:0000313" key="5">
    <source>
        <dbReference type="Proteomes" id="UP000649617"/>
    </source>
</evidence>
<dbReference type="SMART" id="SM00733">
    <property type="entry name" value="Mterf"/>
    <property type="match status" value="6"/>
</dbReference>
<keyword evidence="5" id="KW-1185">Reference proteome</keyword>
<comment type="caution">
    <text evidence="4">The sequence shown here is derived from an EMBL/GenBank/DDBJ whole genome shotgun (WGS) entry which is preliminary data.</text>
</comment>
<feature type="signal peptide" evidence="3">
    <location>
        <begin position="1"/>
        <end position="21"/>
    </location>
</feature>
<name>A0A812XHK3_SYMPI</name>
<dbReference type="GO" id="GO:0003676">
    <property type="term" value="F:nucleic acid binding"/>
    <property type="evidence" value="ECO:0007669"/>
    <property type="project" value="InterPro"/>
</dbReference>
<keyword evidence="2" id="KW-0809">Transit peptide</keyword>
<comment type="similarity">
    <text evidence="1">Belongs to the mTERF family.</text>
</comment>
<dbReference type="InterPro" id="IPR038538">
    <property type="entry name" value="MTERF_sf"/>
</dbReference>
<evidence type="ECO:0000256" key="2">
    <source>
        <dbReference type="ARBA" id="ARBA00022946"/>
    </source>
</evidence>
<feature type="chain" id="PRO_5032819806" evidence="3">
    <location>
        <begin position="22"/>
        <end position="312"/>
    </location>
</feature>